<name>A0AAD7EB58_9AGAR</name>
<organism evidence="2 3">
    <name type="scientific">Mycena albidolilacea</name>
    <dbReference type="NCBI Taxonomy" id="1033008"/>
    <lineage>
        <taxon>Eukaryota</taxon>
        <taxon>Fungi</taxon>
        <taxon>Dikarya</taxon>
        <taxon>Basidiomycota</taxon>
        <taxon>Agaricomycotina</taxon>
        <taxon>Agaricomycetes</taxon>
        <taxon>Agaricomycetidae</taxon>
        <taxon>Agaricales</taxon>
        <taxon>Marasmiineae</taxon>
        <taxon>Mycenaceae</taxon>
        <taxon>Mycena</taxon>
    </lineage>
</organism>
<accession>A0AAD7EB58</accession>
<feature type="compositionally biased region" description="Gly residues" evidence="1">
    <location>
        <begin position="274"/>
        <end position="286"/>
    </location>
</feature>
<evidence type="ECO:0000313" key="2">
    <source>
        <dbReference type="EMBL" id="KAJ7309171.1"/>
    </source>
</evidence>
<protein>
    <submittedName>
        <fullName evidence="2">Uncharacterized protein</fullName>
    </submittedName>
</protein>
<keyword evidence="3" id="KW-1185">Reference proteome</keyword>
<dbReference type="AlphaFoldDB" id="A0AAD7EB58"/>
<evidence type="ECO:0000313" key="3">
    <source>
        <dbReference type="Proteomes" id="UP001218218"/>
    </source>
</evidence>
<comment type="caution">
    <text evidence="2">The sequence shown here is derived from an EMBL/GenBank/DDBJ whole genome shotgun (WGS) entry which is preliminary data.</text>
</comment>
<dbReference type="EMBL" id="JARIHO010000083">
    <property type="protein sequence ID" value="KAJ7309171.1"/>
    <property type="molecule type" value="Genomic_DNA"/>
</dbReference>
<evidence type="ECO:0000256" key="1">
    <source>
        <dbReference type="SAM" id="MobiDB-lite"/>
    </source>
</evidence>
<dbReference type="Proteomes" id="UP001218218">
    <property type="component" value="Unassembled WGS sequence"/>
</dbReference>
<feature type="region of interest" description="Disordered" evidence="1">
    <location>
        <begin position="246"/>
        <end position="286"/>
    </location>
</feature>
<gene>
    <name evidence="2" type="ORF">DFH08DRAFT_974913</name>
</gene>
<reference evidence="2" key="1">
    <citation type="submission" date="2023-03" db="EMBL/GenBank/DDBJ databases">
        <title>Massive genome expansion in bonnet fungi (Mycena s.s.) driven by repeated elements and novel gene families across ecological guilds.</title>
        <authorList>
            <consortium name="Lawrence Berkeley National Laboratory"/>
            <person name="Harder C.B."/>
            <person name="Miyauchi S."/>
            <person name="Viragh M."/>
            <person name="Kuo A."/>
            <person name="Thoen E."/>
            <person name="Andreopoulos B."/>
            <person name="Lu D."/>
            <person name="Skrede I."/>
            <person name="Drula E."/>
            <person name="Henrissat B."/>
            <person name="Morin E."/>
            <person name="Kohler A."/>
            <person name="Barry K."/>
            <person name="LaButti K."/>
            <person name="Morin E."/>
            <person name="Salamov A."/>
            <person name="Lipzen A."/>
            <person name="Mereny Z."/>
            <person name="Hegedus B."/>
            <person name="Baldrian P."/>
            <person name="Stursova M."/>
            <person name="Weitz H."/>
            <person name="Taylor A."/>
            <person name="Grigoriev I.V."/>
            <person name="Nagy L.G."/>
            <person name="Martin F."/>
            <person name="Kauserud H."/>
        </authorList>
    </citation>
    <scope>NUCLEOTIDE SEQUENCE</scope>
    <source>
        <strain evidence="2">CBHHK002</strain>
    </source>
</reference>
<sequence>MSPQRPRLLLAYSRLHASPPHLASPQRTHPRSPTPLPAPSAVMIGFPHIAPLPPLARTFPRAQSITHFEWLRTSALAASVSGAFLSPISLPRRLRNVFTCMGAIEAGSALTVAEAPALKATAVLCNFRGFRRRAPRMGTAWGCAHGCKAAASLPASGGTSCAFPTHFLRATECGPTPLRRERARTFVHTHSPNHSCCPEPRSCSALNLISAMPTAHPFCRAGHCAGSTSLPAPACAQFLRVVRTATESDAGRRRAGPTPHRSLMVPNSPLEQGSGAGGGGQEGGIPVAGGASLRGLGLTLWWAQAAPPVSP</sequence>
<proteinExistence type="predicted"/>